<organism evidence="1 2">
    <name type="scientific">Candidatus Zambryskibacteria bacterium RIFOXYC1_FULL_39_10</name>
    <dbReference type="NCBI Taxonomy" id="1802779"/>
    <lineage>
        <taxon>Bacteria</taxon>
        <taxon>Candidatus Zambryskiibacteriota</taxon>
    </lineage>
</organism>
<dbReference type="AlphaFoldDB" id="A0A1G2V2D4"/>
<comment type="caution">
    <text evidence="1">The sequence shown here is derived from an EMBL/GenBank/DDBJ whole genome shotgun (WGS) entry which is preliminary data.</text>
</comment>
<accession>A0A1G2V2D4</accession>
<protein>
    <submittedName>
        <fullName evidence="1">Uncharacterized protein</fullName>
    </submittedName>
</protein>
<dbReference type="Proteomes" id="UP000177697">
    <property type="component" value="Unassembled WGS sequence"/>
</dbReference>
<dbReference type="EMBL" id="MHWW01000005">
    <property type="protein sequence ID" value="OHB15787.1"/>
    <property type="molecule type" value="Genomic_DNA"/>
</dbReference>
<evidence type="ECO:0000313" key="2">
    <source>
        <dbReference type="Proteomes" id="UP000177697"/>
    </source>
</evidence>
<evidence type="ECO:0000313" key="1">
    <source>
        <dbReference type="EMBL" id="OHB15787.1"/>
    </source>
</evidence>
<reference evidence="1 2" key="1">
    <citation type="journal article" date="2016" name="Nat. Commun.">
        <title>Thousands of microbial genomes shed light on interconnected biogeochemical processes in an aquifer system.</title>
        <authorList>
            <person name="Anantharaman K."/>
            <person name="Brown C.T."/>
            <person name="Hug L.A."/>
            <person name="Sharon I."/>
            <person name="Castelle C.J."/>
            <person name="Probst A.J."/>
            <person name="Thomas B.C."/>
            <person name="Singh A."/>
            <person name="Wilkins M.J."/>
            <person name="Karaoz U."/>
            <person name="Brodie E.L."/>
            <person name="Williams K.H."/>
            <person name="Hubbard S.S."/>
            <person name="Banfield J.F."/>
        </authorList>
    </citation>
    <scope>NUCLEOTIDE SEQUENCE [LARGE SCALE GENOMIC DNA]</scope>
</reference>
<sequence length="87" mass="10522">MDYLKFKRKFFGFLREFFADMADQWSLICLRKRTEALNEDIELDKMFGLEKDIHKELYLEVTCLAHNKILARIKAREERGDEVVQYT</sequence>
<gene>
    <name evidence="1" type="ORF">A2431_00780</name>
</gene>
<proteinExistence type="predicted"/>
<name>A0A1G2V2D4_9BACT</name>